<reference evidence="2" key="1">
    <citation type="submission" date="2016-02" db="EMBL/GenBank/DDBJ databases">
        <authorList>
            <person name="Rodrigo-Torres Lidia"/>
            <person name="Arahal R.David."/>
        </authorList>
    </citation>
    <scope>NUCLEOTIDE SEQUENCE [LARGE SCALE GENOMIC DNA]</scope>
    <source>
        <strain evidence="2">CECT 9029</strain>
    </source>
</reference>
<name>A0A128F8N0_9GAMM</name>
<dbReference type="Proteomes" id="UP000071641">
    <property type="component" value="Unassembled WGS sequence"/>
</dbReference>
<sequence>MTLVLTVIVFLTCVVLLAIGVVFSRKPIKSSCCASSELDKDKASCAVTPPTTKK</sequence>
<organism evidence="1 2">
    <name type="scientific">Grimontia celer</name>
    <dbReference type="NCBI Taxonomy" id="1796497"/>
    <lineage>
        <taxon>Bacteria</taxon>
        <taxon>Pseudomonadati</taxon>
        <taxon>Pseudomonadota</taxon>
        <taxon>Gammaproteobacteria</taxon>
        <taxon>Vibrionales</taxon>
        <taxon>Vibrionaceae</taxon>
        <taxon>Grimontia</taxon>
    </lineage>
</organism>
<dbReference type="AlphaFoldDB" id="A0A128F8N0"/>
<evidence type="ECO:0000313" key="1">
    <source>
        <dbReference type="EMBL" id="CZF82850.1"/>
    </source>
</evidence>
<protein>
    <submittedName>
        <fullName evidence="1">Uncharacterized protein</fullName>
    </submittedName>
</protein>
<dbReference type="EMBL" id="FIZX01000002">
    <property type="protein sequence ID" value="CZF82850.1"/>
    <property type="molecule type" value="Genomic_DNA"/>
</dbReference>
<keyword evidence="2" id="KW-1185">Reference proteome</keyword>
<accession>A0A128F8N0</accession>
<proteinExistence type="predicted"/>
<dbReference type="RefSeq" id="WP_197475376.1">
    <property type="nucleotide sequence ID" value="NZ_FIZX01000002.1"/>
</dbReference>
<evidence type="ECO:0000313" key="2">
    <source>
        <dbReference type="Proteomes" id="UP000071641"/>
    </source>
</evidence>
<gene>
    <name evidence="1" type="ORF">GCE9029_03479</name>
</gene>